<keyword evidence="2 4" id="KW-0808">Transferase</keyword>
<feature type="binding site" evidence="4">
    <location>
        <position position="196"/>
    </location>
    <ligand>
        <name>substrate</name>
    </ligand>
</feature>
<dbReference type="EMBL" id="VWXX01000002">
    <property type="protein sequence ID" value="KAA6187453.1"/>
    <property type="molecule type" value="Genomic_DNA"/>
</dbReference>
<evidence type="ECO:0000256" key="1">
    <source>
        <dbReference type="ARBA" id="ARBA00022605"/>
    </source>
</evidence>
<protein>
    <recommendedName>
        <fullName evidence="4">Homoserine O-succinyltransferase</fullName>
        <shortName evidence="4">HST</shortName>
        <ecNumber evidence="4">2.3.1.46</ecNumber>
    </recommendedName>
    <alternativeName>
        <fullName evidence="4">Homoserine transsuccinylase</fullName>
        <shortName evidence="4">HTS</shortName>
    </alternativeName>
</protein>
<comment type="function">
    <text evidence="4">Transfers a succinyl group from succinyl-CoA to L-homoserine, forming succinyl-L-homoserine.</text>
</comment>
<dbReference type="GO" id="GO:0008899">
    <property type="term" value="F:homoserine O-succinyltransferase activity"/>
    <property type="evidence" value="ECO:0007669"/>
    <property type="project" value="UniProtKB-EC"/>
</dbReference>
<dbReference type="PANTHER" id="PTHR20919:SF0">
    <property type="entry name" value="HOMOSERINE O-SUCCINYLTRANSFERASE"/>
    <property type="match status" value="1"/>
</dbReference>
<feature type="binding site" evidence="4">
    <location>
        <position position="167"/>
    </location>
    <ligand>
        <name>substrate</name>
    </ligand>
</feature>
<organism evidence="6 7">
    <name type="scientific">Thiohalocapsa marina</name>
    <dbReference type="NCBI Taxonomy" id="424902"/>
    <lineage>
        <taxon>Bacteria</taxon>
        <taxon>Pseudomonadati</taxon>
        <taxon>Pseudomonadota</taxon>
        <taxon>Gammaproteobacteria</taxon>
        <taxon>Chromatiales</taxon>
        <taxon>Chromatiaceae</taxon>
        <taxon>Thiohalocapsa</taxon>
    </lineage>
</organism>
<accession>A0A5M8FUK5</accession>
<dbReference type="EC" id="2.3.1.46" evidence="4"/>
<gene>
    <name evidence="4" type="primary">metAS</name>
    <name evidence="6" type="ORF">F2Q65_02750</name>
</gene>
<dbReference type="UniPathway" id="UPA00051">
    <property type="reaction ID" value="UER00075"/>
</dbReference>
<dbReference type="InterPro" id="IPR033752">
    <property type="entry name" value="MetA_family"/>
</dbReference>
<evidence type="ECO:0000313" key="7">
    <source>
        <dbReference type="Proteomes" id="UP000322981"/>
    </source>
</evidence>
<feature type="site" description="Important for acyl-CoA specificity" evidence="4">
    <location>
        <position position="147"/>
    </location>
</feature>
<evidence type="ECO:0000256" key="3">
    <source>
        <dbReference type="ARBA" id="ARBA00023315"/>
    </source>
</evidence>
<keyword evidence="3 4" id="KW-0012">Acyltransferase</keyword>
<dbReference type="Gene3D" id="3.40.50.880">
    <property type="match status" value="1"/>
</dbReference>
<dbReference type="NCBIfam" id="NF003776">
    <property type="entry name" value="PRK05368.1-3"/>
    <property type="match status" value="1"/>
</dbReference>
<dbReference type="InterPro" id="IPR029062">
    <property type="entry name" value="Class_I_gatase-like"/>
</dbReference>
<evidence type="ECO:0000256" key="4">
    <source>
        <dbReference type="HAMAP-Rule" id="MF_00295"/>
    </source>
</evidence>
<feature type="binding site" evidence="4">
    <location>
        <position position="253"/>
    </location>
    <ligand>
        <name>substrate</name>
    </ligand>
</feature>
<feature type="active site" evidence="4">
    <location>
        <position position="241"/>
    </location>
</feature>
<comment type="caution">
    <text evidence="4">Lacks conserved residue(s) required for the propagation of feature annotation.</text>
</comment>
<dbReference type="Pfam" id="PF04204">
    <property type="entry name" value="HTS"/>
    <property type="match status" value="1"/>
</dbReference>
<dbReference type="HAMAP" id="MF_00295">
    <property type="entry name" value="MetA_acyltransf"/>
    <property type="match status" value="1"/>
</dbReference>
<dbReference type="GO" id="GO:0009086">
    <property type="term" value="P:methionine biosynthetic process"/>
    <property type="evidence" value="ECO:0007669"/>
    <property type="project" value="UniProtKB-UniRule"/>
</dbReference>
<evidence type="ECO:0000313" key="6">
    <source>
        <dbReference type="EMBL" id="KAA6187453.1"/>
    </source>
</evidence>
<comment type="catalytic activity">
    <reaction evidence="4">
        <text>L-homoserine + succinyl-CoA = O-succinyl-L-homoserine + CoA</text>
        <dbReference type="Rhea" id="RHEA:22008"/>
        <dbReference type="ChEBI" id="CHEBI:57287"/>
        <dbReference type="ChEBI" id="CHEBI:57292"/>
        <dbReference type="ChEBI" id="CHEBI:57476"/>
        <dbReference type="ChEBI" id="CHEBI:57661"/>
        <dbReference type="EC" id="2.3.1.46"/>
    </reaction>
</comment>
<reference evidence="6 7" key="1">
    <citation type="submission" date="2019-09" db="EMBL/GenBank/DDBJ databases">
        <title>Whole-genome sequence of the purple sulfur bacterium Thiohalocapsa marina DSM 19078.</title>
        <authorList>
            <person name="Kyndt J.A."/>
            <person name="Meyer T.E."/>
        </authorList>
    </citation>
    <scope>NUCLEOTIDE SEQUENCE [LARGE SCALE GENOMIC DNA]</scope>
    <source>
        <strain evidence="6 7">DSM 19078</strain>
    </source>
</reference>
<comment type="caution">
    <text evidence="6">The sequence shown here is derived from an EMBL/GenBank/DDBJ whole genome shotgun (WGS) entry which is preliminary data.</text>
</comment>
<keyword evidence="4" id="KW-0486">Methionine biosynthesis</keyword>
<feature type="site" description="Important for substrate specificity" evidence="4">
    <location>
        <position position="196"/>
    </location>
</feature>
<keyword evidence="1 4" id="KW-0028">Amino-acid biosynthesis</keyword>
<dbReference type="PIRSF" id="PIRSF000450">
    <property type="entry name" value="H_ser_succinyltr"/>
    <property type="match status" value="1"/>
</dbReference>
<feature type="active site" description="Proton acceptor" evidence="4">
    <location>
        <position position="239"/>
    </location>
</feature>
<dbReference type="SUPFAM" id="SSF52317">
    <property type="entry name" value="Class I glutamine amidotransferase-like"/>
    <property type="match status" value="1"/>
</dbReference>
<keyword evidence="7" id="KW-1185">Reference proteome</keyword>
<evidence type="ECO:0000256" key="2">
    <source>
        <dbReference type="ARBA" id="ARBA00022679"/>
    </source>
</evidence>
<proteinExistence type="inferred from homology"/>
<sequence length="358" mass="40948">MPIVAHNDLPTFARLRAEGQNILESDRALHQDIRELHIGLLNMMPDAALAATERQFFRLVGQSNQIAQFYVHPFSLPGLPRSAKARAHLERYYESFEQVREQGLDALIITGANVTGRDLSAQPFWHPLIEVVDWAFENVTSTLCSCLATHAVMQFRYGQERRPLPAKRWGVYAHRVVQRDHPLVSSVNTLFDVPHSRFNEIAPEQFRAAGARVLVESERAGVHLAVSPDGFRLVMFQGHPEYDIVSLLKEYKREVRRFAAGERPDYPPFPDNIFNPKSRAVLEEFRTLLEHDLDRGREPPELPEARIAAALDNTWRDSAEGVVGNWMGLVYRVTHNDRRIPFMQGVDPNDPLRLRVPR</sequence>
<dbReference type="Proteomes" id="UP000322981">
    <property type="component" value="Unassembled WGS sequence"/>
</dbReference>
<name>A0A5M8FUK5_9GAMM</name>
<feature type="active site" description="Acyl-thioester intermediate" evidence="4 5">
    <location>
        <position position="146"/>
    </location>
</feature>
<dbReference type="GO" id="GO:0004414">
    <property type="term" value="F:homoserine O-acetyltransferase activity"/>
    <property type="evidence" value="ECO:0007669"/>
    <property type="project" value="UniProtKB-UniRule"/>
</dbReference>
<comment type="similarity">
    <text evidence="4">Belongs to the MetA family.</text>
</comment>
<feature type="site" description="Important for acyl-CoA specificity" evidence="4">
    <location>
        <position position="113"/>
    </location>
</feature>
<evidence type="ECO:0000256" key="5">
    <source>
        <dbReference type="PIRSR" id="PIRSR000450-1"/>
    </source>
</evidence>
<keyword evidence="4" id="KW-0963">Cytoplasm</keyword>
<comment type="subcellular location">
    <subcellularLocation>
        <location evidence="4">Cytoplasm</location>
    </subcellularLocation>
</comment>
<comment type="pathway">
    <text evidence="4">Amino-acid biosynthesis; L-methionine biosynthesis via de novo pathway; O-succinyl-L-homoserine from L-homoserine: step 1/1.</text>
</comment>
<dbReference type="PANTHER" id="PTHR20919">
    <property type="entry name" value="HOMOSERINE O-SUCCINYLTRANSFERASE"/>
    <property type="match status" value="1"/>
</dbReference>
<dbReference type="AlphaFoldDB" id="A0A5M8FUK5"/>
<dbReference type="RefSeq" id="WP_150090152.1">
    <property type="nucleotide sequence ID" value="NZ_JBFUOH010000124.1"/>
</dbReference>
<dbReference type="OrthoDB" id="9772423at2"/>
<dbReference type="GO" id="GO:0005737">
    <property type="term" value="C:cytoplasm"/>
    <property type="evidence" value="ECO:0007669"/>
    <property type="project" value="UniProtKB-SubCell"/>
</dbReference>